<dbReference type="InParanoid" id="A0A1S3H5Z1"/>
<gene>
    <name evidence="3" type="primary">LOC106152408</name>
</gene>
<dbReference type="KEGG" id="lak:106152408"/>
<dbReference type="RefSeq" id="XP_013381418.1">
    <property type="nucleotide sequence ID" value="XM_013525964.1"/>
</dbReference>
<keyword evidence="2" id="KW-1185">Reference proteome</keyword>
<feature type="signal peptide" evidence="1">
    <location>
        <begin position="1"/>
        <end position="20"/>
    </location>
</feature>
<accession>A0A1S3H5Z1</accession>
<reference evidence="3" key="1">
    <citation type="submission" date="2025-08" db="UniProtKB">
        <authorList>
            <consortium name="RefSeq"/>
        </authorList>
    </citation>
    <scope>IDENTIFICATION</scope>
    <source>
        <tissue evidence="3">Gonads</tissue>
    </source>
</reference>
<feature type="chain" id="PRO_5010295437" evidence="1">
    <location>
        <begin position="21"/>
        <end position="278"/>
    </location>
</feature>
<evidence type="ECO:0000313" key="2">
    <source>
        <dbReference type="Proteomes" id="UP000085678"/>
    </source>
</evidence>
<dbReference type="OrthoDB" id="6190452at2759"/>
<dbReference type="Proteomes" id="UP000085678">
    <property type="component" value="Unplaced"/>
</dbReference>
<dbReference type="GeneID" id="106152408"/>
<keyword evidence="1" id="KW-0732">Signal</keyword>
<evidence type="ECO:0000313" key="3">
    <source>
        <dbReference type="RefSeq" id="XP_013381418.1"/>
    </source>
</evidence>
<sequence length="278" mass="31145">MASLKTLVIFMVCFAYQVSGSPVWKEYFSVQVREGKADFIEKVEIDMVKRQTYVHVPAHNTLQETETLSDIKNGHSILCYKRDGYCILRQVEDTGFGDIDALKRGMENVQIKGGQMSANASLVVHQYLSVSLEPITDLSFLTSDAITFLGGRPLHNSTTYKLPPNAKFLADSAVDKGKQKRALQKIAYKVFHSVDSKVFTYVFRCEGGKMPEDIWGYTASSACEYINVCGYDKYNHECPEIHFTQRTLLKCSCCPGVYVKSKCLCSSPTAHTRVAPLT</sequence>
<name>A0A1S3H5Z1_LINAN</name>
<dbReference type="AlphaFoldDB" id="A0A1S3H5Z1"/>
<protein>
    <submittedName>
        <fullName evidence="3">Uncharacterized protein LOC106152408</fullName>
    </submittedName>
</protein>
<organism evidence="2 3">
    <name type="scientific">Lingula anatina</name>
    <name type="common">Brachiopod</name>
    <name type="synonym">Lingula unguis</name>
    <dbReference type="NCBI Taxonomy" id="7574"/>
    <lineage>
        <taxon>Eukaryota</taxon>
        <taxon>Metazoa</taxon>
        <taxon>Spiralia</taxon>
        <taxon>Lophotrochozoa</taxon>
        <taxon>Brachiopoda</taxon>
        <taxon>Linguliformea</taxon>
        <taxon>Lingulata</taxon>
        <taxon>Lingulida</taxon>
        <taxon>Linguloidea</taxon>
        <taxon>Lingulidae</taxon>
        <taxon>Lingula</taxon>
    </lineage>
</organism>
<proteinExistence type="predicted"/>
<evidence type="ECO:0000256" key="1">
    <source>
        <dbReference type="SAM" id="SignalP"/>
    </source>
</evidence>